<name>X0SDP0_9ZZZZ</name>
<sequence length="101" mass="11352">MEFHDPLTYPQIFAWNDAIEEVQALYAKHKGAETLPQLARVNFLLLPGILPSVKAWKLKNIPKEPTLETFPATPNQAAGELMEWLRGEMVLLISGVKAPEE</sequence>
<accession>X0SDP0</accession>
<comment type="caution">
    <text evidence="1">The sequence shown here is derived from an EMBL/GenBank/DDBJ whole genome shotgun (WGS) entry which is preliminary data.</text>
</comment>
<gene>
    <name evidence="1" type="ORF">S01H1_13201</name>
</gene>
<protein>
    <submittedName>
        <fullName evidence="1">Uncharacterized protein</fullName>
    </submittedName>
</protein>
<dbReference type="EMBL" id="BARS01006808">
    <property type="protein sequence ID" value="GAF73997.1"/>
    <property type="molecule type" value="Genomic_DNA"/>
</dbReference>
<dbReference type="AlphaFoldDB" id="X0SDP0"/>
<reference evidence="1" key="1">
    <citation type="journal article" date="2014" name="Front. Microbiol.">
        <title>High frequency of phylogenetically diverse reductive dehalogenase-homologous genes in deep subseafloor sedimentary metagenomes.</title>
        <authorList>
            <person name="Kawai M."/>
            <person name="Futagami T."/>
            <person name="Toyoda A."/>
            <person name="Takaki Y."/>
            <person name="Nishi S."/>
            <person name="Hori S."/>
            <person name="Arai W."/>
            <person name="Tsubouchi T."/>
            <person name="Morono Y."/>
            <person name="Uchiyama I."/>
            <person name="Ito T."/>
            <person name="Fujiyama A."/>
            <person name="Inagaki F."/>
            <person name="Takami H."/>
        </authorList>
    </citation>
    <scope>NUCLEOTIDE SEQUENCE</scope>
    <source>
        <strain evidence="1">Expedition CK06-06</strain>
    </source>
</reference>
<evidence type="ECO:0000313" key="1">
    <source>
        <dbReference type="EMBL" id="GAF73997.1"/>
    </source>
</evidence>
<organism evidence="1">
    <name type="scientific">marine sediment metagenome</name>
    <dbReference type="NCBI Taxonomy" id="412755"/>
    <lineage>
        <taxon>unclassified sequences</taxon>
        <taxon>metagenomes</taxon>
        <taxon>ecological metagenomes</taxon>
    </lineage>
</organism>
<proteinExistence type="predicted"/>